<name>A0A1F6ADS9_9BACT</name>
<organism evidence="1 2">
    <name type="scientific">Candidatus Gottesmanbacteria bacterium RIFCSPHIGHO2_02_FULL_40_13</name>
    <dbReference type="NCBI Taxonomy" id="1798384"/>
    <lineage>
        <taxon>Bacteria</taxon>
        <taxon>Candidatus Gottesmaniibacteriota</taxon>
    </lineage>
</organism>
<dbReference type="STRING" id="1798384.A3D03_00225"/>
<dbReference type="EMBL" id="MFJN01000001">
    <property type="protein sequence ID" value="OGG22553.1"/>
    <property type="molecule type" value="Genomic_DNA"/>
</dbReference>
<evidence type="ECO:0000313" key="2">
    <source>
        <dbReference type="Proteomes" id="UP000177092"/>
    </source>
</evidence>
<gene>
    <name evidence="1" type="ORF">A3D03_00225</name>
</gene>
<protein>
    <recommendedName>
        <fullName evidence="3">Carboxypeptidase regulatory-like domain-containing protein</fullName>
    </recommendedName>
</protein>
<reference evidence="1 2" key="1">
    <citation type="journal article" date="2016" name="Nat. Commun.">
        <title>Thousands of microbial genomes shed light on interconnected biogeochemical processes in an aquifer system.</title>
        <authorList>
            <person name="Anantharaman K."/>
            <person name="Brown C.T."/>
            <person name="Hug L.A."/>
            <person name="Sharon I."/>
            <person name="Castelle C.J."/>
            <person name="Probst A.J."/>
            <person name="Thomas B.C."/>
            <person name="Singh A."/>
            <person name="Wilkins M.J."/>
            <person name="Karaoz U."/>
            <person name="Brodie E.L."/>
            <person name="Williams K.H."/>
            <person name="Hubbard S.S."/>
            <person name="Banfield J.F."/>
        </authorList>
    </citation>
    <scope>NUCLEOTIDE SEQUENCE [LARGE SCALE GENOMIC DNA]</scope>
</reference>
<sequence length="172" mass="19229">MNEEKNRLMQELVQLKKELQKMREPSVITPYESREPVEKTVQEASIKTVSPSQTVNETGILSIPKTPNVIMGAVKDSNRHILPNIIITLKDQKGVPIRALKTNKLGQFASATALSNGTYLLEVEDPLKRYIFAIAQITLSGKVFLPIEIIAKGEKEIMREKLSKEIFGSANI</sequence>
<dbReference type="SUPFAM" id="SSF49478">
    <property type="entry name" value="Cna protein B-type domain"/>
    <property type="match status" value="1"/>
</dbReference>
<evidence type="ECO:0008006" key="3">
    <source>
        <dbReference type="Google" id="ProtNLM"/>
    </source>
</evidence>
<proteinExistence type="predicted"/>
<evidence type="ECO:0000313" key="1">
    <source>
        <dbReference type="EMBL" id="OGG22553.1"/>
    </source>
</evidence>
<dbReference type="Proteomes" id="UP000177092">
    <property type="component" value="Unassembled WGS sequence"/>
</dbReference>
<dbReference type="AlphaFoldDB" id="A0A1F6ADS9"/>
<comment type="caution">
    <text evidence="1">The sequence shown here is derived from an EMBL/GenBank/DDBJ whole genome shotgun (WGS) entry which is preliminary data.</text>
</comment>
<accession>A0A1F6ADS9</accession>